<accession>A0A8H6KKN7</accession>
<feature type="compositionally biased region" description="Pro residues" evidence="1">
    <location>
        <begin position="136"/>
        <end position="155"/>
    </location>
</feature>
<feature type="compositionally biased region" description="Polar residues" evidence="1">
    <location>
        <begin position="437"/>
        <end position="450"/>
    </location>
</feature>
<feature type="region of interest" description="Disordered" evidence="1">
    <location>
        <begin position="782"/>
        <end position="822"/>
    </location>
</feature>
<feature type="region of interest" description="Disordered" evidence="1">
    <location>
        <begin position="899"/>
        <end position="1008"/>
    </location>
</feature>
<feature type="compositionally biased region" description="Basic residues" evidence="1">
    <location>
        <begin position="35"/>
        <end position="49"/>
    </location>
</feature>
<feature type="region of interest" description="Disordered" evidence="1">
    <location>
        <begin position="1"/>
        <end position="257"/>
    </location>
</feature>
<feature type="compositionally biased region" description="Basic and acidic residues" evidence="1">
    <location>
        <begin position="934"/>
        <end position="955"/>
    </location>
</feature>
<gene>
    <name evidence="2" type="ORF">CPLU01_05934</name>
</gene>
<reference evidence="2" key="1">
    <citation type="journal article" date="2020" name="Phytopathology">
        <title>Genome Sequence Resources of Colletotrichum truncatum, C. plurivorum, C. musicola, and C. sojae: Four Species Pathogenic to Soybean (Glycine max).</title>
        <authorList>
            <person name="Rogerio F."/>
            <person name="Boufleur T.R."/>
            <person name="Ciampi-Guillardi M."/>
            <person name="Sukno S.A."/>
            <person name="Thon M.R."/>
            <person name="Massola Junior N.S."/>
            <person name="Baroncelli R."/>
        </authorList>
    </citation>
    <scope>NUCLEOTIDE SEQUENCE</scope>
    <source>
        <strain evidence="2">LFN00145</strain>
    </source>
</reference>
<feature type="compositionally biased region" description="Basic and acidic residues" evidence="1">
    <location>
        <begin position="992"/>
        <end position="1008"/>
    </location>
</feature>
<evidence type="ECO:0000313" key="2">
    <source>
        <dbReference type="EMBL" id="KAF6832845.1"/>
    </source>
</evidence>
<feature type="compositionally biased region" description="Polar residues" evidence="1">
    <location>
        <begin position="199"/>
        <end position="228"/>
    </location>
</feature>
<sequence>MTAAANIESSSAMSARRPATYALGSPDSTAAGQRMFKKHKVLPHPKRQRSGNAQSYEVRPTRKTHVDTAPSQIDAPQHPQTLRHQSRRISSGPDLPPTPPSHSRTSSSTNSIPPPSSPTLDEAVSQTPTTPARGPTTPPNQKSPPTPDVTPPQPAIRPKAVRPIPLDRTVSKATTAESRAESFRTAREDPYSSGDDDMQSTVRPNVLSARTSQNTVRRVSEQSQTKTPTPVGLGSGLESPKDDVPIPRTKGDFGTFDGEWASNSEEVEQEWDDNLGRTVTVRKRRQPADKKTGAPPLRRGRRKVEIIEDRVVTPTNATKALRAMAHRDRAAFYAPSEIAWASHSNTGSSANDSRRCSGMSAKSTKSNASTVVEAILVDAPSIPQRRQTLRHVRKHVALRNSGSDRSPSSSVTNSYVKSEDSPRRPRPLARPTDSRHNSYASNTTSNSMSSGRARREVWKNGGIPVIVVPDRRSSVKSKSSREPSLRSTSSRRSKRSASLSSATRANGSKTHDLSTPIFDRPGRRSRTMSESDGSSQRTIDYPPVIPRRSSSLSAPTSRNTSRAGSLTAESLKSRNALLNQSSGHETRPPPALTLQRAASSETDNGHHHRDHKLNVDRHGDPFFGKRLDTHNTPFSAASVETNGTAPEVSEAKAVNLYPHQNSSVLVVNHSNKPSESSEASQTELSKTPQRPTITTTAPDGEGPVTPPQGLHSMDDVDSPLRNPRAAPPVPPVIPPAIQFIPATPSGLTPHHERQKTMGNYFETMTDDQPHRSGSILRRALSRRRNSETYPPRSARPGLLTRTLSLTRRGSSSGSSHKADAALETPCTCPECEAPPPEDDRLHPHWRPAYSDPEDDMWEREMQDEPISKVYRYTPLDDRPQGPRRSISARMKKTFAILPSRGDGLAYSPPVQDEPERRTIRRTDSGSLRVMRRRSSLDSLRDQSYNERPRASRYDEEGGQEEQGGQEEAGPRRRRRFSMSGTLEGLQNIPRQFNERKREKRTQELRQKISGPREVRDGVGDVIRRNTYRDAYHRAQTASINF</sequence>
<feature type="compositionally biased region" description="Basic and acidic residues" evidence="1">
    <location>
        <begin position="178"/>
        <end position="190"/>
    </location>
</feature>
<feature type="compositionally biased region" description="Basic and acidic residues" evidence="1">
    <location>
        <begin position="239"/>
        <end position="251"/>
    </location>
</feature>
<feature type="compositionally biased region" description="Polar residues" evidence="1">
    <location>
        <begin position="548"/>
        <end position="569"/>
    </location>
</feature>
<organism evidence="2 3">
    <name type="scientific">Colletotrichum plurivorum</name>
    <dbReference type="NCBI Taxonomy" id="2175906"/>
    <lineage>
        <taxon>Eukaryota</taxon>
        <taxon>Fungi</taxon>
        <taxon>Dikarya</taxon>
        <taxon>Ascomycota</taxon>
        <taxon>Pezizomycotina</taxon>
        <taxon>Sordariomycetes</taxon>
        <taxon>Hypocreomycetidae</taxon>
        <taxon>Glomerellales</taxon>
        <taxon>Glomerellaceae</taxon>
        <taxon>Colletotrichum</taxon>
        <taxon>Colletotrichum orchidearum species complex</taxon>
    </lineage>
</organism>
<dbReference type="Proteomes" id="UP000654918">
    <property type="component" value="Unassembled WGS sequence"/>
</dbReference>
<feature type="compositionally biased region" description="Basic and acidic residues" evidence="1">
    <location>
        <begin position="469"/>
        <end position="484"/>
    </location>
</feature>
<feature type="compositionally biased region" description="Low complexity" evidence="1">
    <location>
        <begin position="101"/>
        <end position="111"/>
    </location>
</feature>
<feature type="region of interest" description="Disordered" evidence="1">
    <location>
        <begin position="669"/>
        <end position="715"/>
    </location>
</feature>
<feature type="region of interest" description="Disordered" evidence="1">
    <location>
        <begin position="469"/>
        <end position="569"/>
    </location>
</feature>
<dbReference type="AlphaFoldDB" id="A0A8H6KKN7"/>
<feature type="compositionally biased region" description="Low complexity" evidence="1">
    <location>
        <begin position="797"/>
        <end position="815"/>
    </location>
</feature>
<feature type="compositionally biased region" description="Polar residues" evidence="1">
    <location>
        <begin position="528"/>
        <end position="538"/>
    </location>
</feature>
<dbReference type="EMBL" id="WIGO01000065">
    <property type="protein sequence ID" value="KAF6832845.1"/>
    <property type="molecule type" value="Genomic_DNA"/>
</dbReference>
<feature type="compositionally biased region" description="Polar residues" evidence="1">
    <location>
        <begin position="669"/>
        <end position="697"/>
    </location>
</feature>
<keyword evidence="3" id="KW-1185">Reference proteome</keyword>
<feature type="region of interest" description="Disordered" evidence="1">
    <location>
        <begin position="386"/>
        <end position="457"/>
    </location>
</feature>
<feature type="region of interest" description="Disordered" evidence="1">
    <location>
        <begin position="343"/>
        <end position="368"/>
    </location>
</feature>
<name>A0A8H6KKN7_9PEZI</name>
<feature type="region of interest" description="Disordered" evidence="1">
    <location>
        <begin position="596"/>
        <end position="616"/>
    </location>
</feature>
<evidence type="ECO:0000313" key="3">
    <source>
        <dbReference type="Proteomes" id="UP000654918"/>
    </source>
</evidence>
<feature type="compositionally biased region" description="Low complexity" evidence="1">
    <location>
        <begin position="401"/>
        <end position="410"/>
    </location>
</feature>
<protein>
    <submittedName>
        <fullName evidence="2">Uncharacterized protein</fullName>
    </submittedName>
</protein>
<evidence type="ECO:0000256" key="1">
    <source>
        <dbReference type="SAM" id="MobiDB-lite"/>
    </source>
</evidence>
<proteinExistence type="predicted"/>
<feature type="compositionally biased region" description="Basic residues" evidence="1">
    <location>
        <begin position="387"/>
        <end position="397"/>
    </location>
</feature>
<feature type="compositionally biased region" description="Basic and acidic residues" evidence="1">
    <location>
        <begin position="913"/>
        <end position="923"/>
    </location>
</feature>
<comment type="caution">
    <text evidence="2">The sequence shown here is derived from an EMBL/GenBank/DDBJ whole genome shotgun (WGS) entry which is preliminary data.</text>
</comment>